<feature type="signal peptide" evidence="3">
    <location>
        <begin position="1"/>
        <end position="23"/>
    </location>
</feature>
<dbReference type="CDD" id="cd15482">
    <property type="entry name" value="Sialidase_non-viral"/>
    <property type="match status" value="1"/>
</dbReference>
<proteinExistence type="predicted"/>
<reference evidence="6" key="1">
    <citation type="journal article" date="2019" name="bioRxiv">
        <title>Bacterially produced spermidine induces plant systemic susceptibility to pathogens.</title>
        <authorList>
            <person name="Melnyk R.A."/>
            <person name="Beskrovnaya P.A."/>
            <person name="Liu Z."/>
            <person name="Song Y."/>
            <person name="Haney C.H."/>
        </authorList>
    </citation>
    <scope>NUCLEOTIDE SEQUENCE [LARGE SCALE GENOMIC DNA]</scope>
    <source>
        <strain evidence="6">Dha-51</strain>
    </source>
</reference>
<feature type="domain" description="Photosynthesis system II assembly factor Ycf48/Hcf136-like" evidence="4">
    <location>
        <begin position="64"/>
        <end position="235"/>
    </location>
</feature>
<dbReference type="Pfam" id="PF14870">
    <property type="entry name" value="PSII_BNR"/>
    <property type="match status" value="1"/>
</dbReference>
<dbReference type="GO" id="GO:0009523">
    <property type="term" value="C:photosystem II"/>
    <property type="evidence" value="ECO:0007669"/>
    <property type="project" value="UniProtKB-KW"/>
</dbReference>
<dbReference type="PANTHER" id="PTHR47199">
    <property type="entry name" value="PHOTOSYSTEM II STABILITY/ASSEMBLY FACTOR HCF136, CHLOROPLASTIC"/>
    <property type="match status" value="1"/>
</dbReference>
<keyword evidence="6" id="KW-1185">Reference proteome</keyword>
<evidence type="ECO:0000256" key="2">
    <source>
        <dbReference type="ARBA" id="ARBA00023276"/>
    </source>
</evidence>
<keyword evidence="3" id="KW-0732">Signal</keyword>
<accession>A0A1H2N280</accession>
<dbReference type="InterPro" id="IPR015943">
    <property type="entry name" value="WD40/YVTN_repeat-like_dom_sf"/>
</dbReference>
<gene>
    <name evidence="5" type="ORF">EIY72_08790</name>
</gene>
<comment type="caution">
    <text evidence="5">The sequence shown here is derived from an EMBL/GenBank/DDBJ whole genome shotgun (WGS) entry which is preliminary data.</text>
</comment>
<keyword evidence="1" id="KW-0602">Photosynthesis</keyword>
<dbReference type="RefSeq" id="WP_093218912.1">
    <property type="nucleotide sequence ID" value="NZ_LT629803.1"/>
</dbReference>
<keyword evidence="5" id="KW-0378">Hydrolase</keyword>
<dbReference type="InterPro" id="IPR028203">
    <property type="entry name" value="PSII_CF48-like_dom"/>
</dbReference>
<dbReference type="EMBL" id="RRZK01000008">
    <property type="protein sequence ID" value="TDB65597.1"/>
    <property type="molecule type" value="Genomic_DNA"/>
</dbReference>
<dbReference type="GO" id="GO:0016787">
    <property type="term" value="F:hydrolase activity"/>
    <property type="evidence" value="ECO:0007669"/>
    <property type="project" value="UniProtKB-KW"/>
</dbReference>
<evidence type="ECO:0000313" key="5">
    <source>
        <dbReference type="EMBL" id="TDB65597.1"/>
    </source>
</evidence>
<dbReference type="OrthoDB" id="9813892at2"/>
<organism evidence="5 6">
    <name type="scientific">Pseudomonas vancouverensis</name>
    <dbReference type="NCBI Taxonomy" id="95300"/>
    <lineage>
        <taxon>Bacteria</taxon>
        <taxon>Pseudomonadati</taxon>
        <taxon>Pseudomonadota</taxon>
        <taxon>Gammaproteobacteria</taxon>
        <taxon>Pseudomonadales</taxon>
        <taxon>Pseudomonadaceae</taxon>
        <taxon>Pseudomonas</taxon>
    </lineage>
</organism>
<keyword evidence="2" id="KW-0604">Photosystem II</keyword>
<evidence type="ECO:0000256" key="1">
    <source>
        <dbReference type="ARBA" id="ARBA00022531"/>
    </source>
</evidence>
<dbReference type="AlphaFoldDB" id="A0A1H2N280"/>
<dbReference type="GO" id="GO:0015979">
    <property type="term" value="P:photosynthesis"/>
    <property type="evidence" value="ECO:0007669"/>
    <property type="project" value="UniProtKB-KW"/>
</dbReference>
<sequence>MWLRHLKLITGVGLGLLASAAHAEAPKLDYQISPEHVFLLNIADNGRHLVAVGERGVVLIGDEKAQAWSSVRTPTTRTLSGVAFADGQVGVAVGHGGTLLRTTDGGQHWAAVETDANDDSLLGVTLLGDGHMAAWGAFGLYLLSKDNGATWERLPLLDGDFDRHVSQIIRLANGDCLLVGESGTLAKSTDHGETWQALQSPYAGSLFGALQISNGDLLIYGMRGNLWLSSDGGQSWSQRNSATTFAFNGAIELKSGRILVFGNSGLLLASDDQGRSFKALPSTHKSLAKALQLDDGQLLTVGDRGVTSLAADITEQQE</sequence>
<evidence type="ECO:0000259" key="4">
    <source>
        <dbReference type="Pfam" id="PF14870"/>
    </source>
</evidence>
<dbReference type="SUPFAM" id="SSF110296">
    <property type="entry name" value="Oligoxyloglucan reducing end-specific cellobiohydrolase"/>
    <property type="match status" value="1"/>
</dbReference>
<dbReference type="STRING" id="95300.SAMN05216558_1625"/>
<dbReference type="PANTHER" id="PTHR47199:SF2">
    <property type="entry name" value="PHOTOSYSTEM II STABILITY_ASSEMBLY FACTOR HCF136, CHLOROPLASTIC"/>
    <property type="match status" value="1"/>
</dbReference>
<protein>
    <submittedName>
        <fullName evidence="5">Glycosyl hydrolase</fullName>
    </submittedName>
</protein>
<name>A0A1H2N280_PSEVA</name>
<dbReference type="Gene3D" id="2.130.10.10">
    <property type="entry name" value="YVTN repeat-like/Quinoprotein amine dehydrogenase"/>
    <property type="match status" value="2"/>
</dbReference>
<feature type="chain" id="PRO_5044371893" evidence="3">
    <location>
        <begin position="24"/>
        <end position="318"/>
    </location>
</feature>
<evidence type="ECO:0000313" key="6">
    <source>
        <dbReference type="Proteomes" id="UP000295254"/>
    </source>
</evidence>
<dbReference type="Proteomes" id="UP000295254">
    <property type="component" value="Unassembled WGS sequence"/>
</dbReference>
<evidence type="ECO:0000256" key="3">
    <source>
        <dbReference type="SAM" id="SignalP"/>
    </source>
</evidence>